<dbReference type="OrthoDB" id="5148120at2"/>
<dbReference type="SMART" id="SM00347">
    <property type="entry name" value="HTH_MARR"/>
    <property type="match status" value="1"/>
</dbReference>
<keyword evidence="2" id="KW-0238">DNA-binding</keyword>
<evidence type="ECO:0000313" key="5">
    <source>
        <dbReference type="EMBL" id="RZQ65219.1"/>
    </source>
</evidence>
<dbReference type="GO" id="GO:0003677">
    <property type="term" value="F:DNA binding"/>
    <property type="evidence" value="ECO:0007669"/>
    <property type="project" value="UniProtKB-KW"/>
</dbReference>
<dbReference type="SUPFAM" id="SSF46785">
    <property type="entry name" value="Winged helix' DNA-binding domain"/>
    <property type="match status" value="1"/>
</dbReference>
<accession>A0A4Q7JCX5</accession>
<dbReference type="PANTHER" id="PTHR39515:SF2">
    <property type="entry name" value="HTH-TYPE TRANSCRIPTIONAL REGULATOR RV0880"/>
    <property type="match status" value="1"/>
</dbReference>
<protein>
    <submittedName>
        <fullName evidence="5">MarR family transcriptional regulator</fullName>
    </submittedName>
</protein>
<keyword evidence="1" id="KW-0805">Transcription regulation</keyword>
<evidence type="ECO:0000256" key="3">
    <source>
        <dbReference type="ARBA" id="ARBA00023163"/>
    </source>
</evidence>
<keyword evidence="6" id="KW-1185">Reference proteome</keyword>
<evidence type="ECO:0000313" key="6">
    <source>
        <dbReference type="Proteomes" id="UP000292003"/>
    </source>
</evidence>
<comment type="caution">
    <text evidence="5">The sequence shown here is derived from an EMBL/GenBank/DDBJ whole genome shotgun (WGS) entry which is preliminary data.</text>
</comment>
<dbReference type="Proteomes" id="UP000292003">
    <property type="component" value="Unassembled WGS sequence"/>
</dbReference>
<evidence type="ECO:0000259" key="4">
    <source>
        <dbReference type="PROSITE" id="PS50995"/>
    </source>
</evidence>
<feature type="domain" description="HTH marR-type" evidence="4">
    <location>
        <begin position="7"/>
        <end position="141"/>
    </location>
</feature>
<dbReference type="InterPro" id="IPR036388">
    <property type="entry name" value="WH-like_DNA-bd_sf"/>
</dbReference>
<organism evidence="5 6">
    <name type="scientific">Amycolatopsis suaedae</name>
    <dbReference type="NCBI Taxonomy" id="2510978"/>
    <lineage>
        <taxon>Bacteria</taxon>
        <taxon>Bacillati</taxon>
        <taxon>Actinomycetota</taxon>
        <taxon>Actinomycetes</taxon>
        <taxon>Pseudonocardiales</taxon>
        <taxon>Pseudonocardiaceae</taxon>
        <taxon>Amycolatopsis</taxon>
    </lineage>
</organism>
<dbReference type="PROSITE" id="PS50995">
    <property type="entry name" value="HTH_MARR_2"/>
    <property type="match status" value="1"/>
</dbReference>
<evidence type="ECO:0000256" key="1">
    <source>
        <dbReference type="ARBA" id="ARBA00023015"/>
    </source>
</evidence>
<reference evidence="5 6" key="1">
    <citation type="submission" date="2019-02" db="EMBL/GenBank/DDBJ databases">
        <title>Draft genome sequence of Amycolatopsis sp. 8-3EHSu isolated from roots of Suaeda maritima.</title>
        <authorList>
            <person name="Duangmal K."/>
            <person name="Chantavorakit T."/>
        </authorList>
    </citation>
    <scope>NUCLEOTIDE SEQUENCE [LARGE SCALE GENOMIC DNA]</scope>
    <source>
        <strain evidence="5 6">8-3EHSu</strain>
    </source>
</reference>
<name>A0A4Q7JCX5_9PSEU</name>
<dbReference type="InterPro" id="IPR052526">
    <property type="entry name" value="HTH-type_Bedaq_tolerance"/>
</dbReference>
<keyword evidence="3" id="KW-0804">Transcription</keyword>
<proteinExistence type="predicted"/>
<dbReference type="Pfam" id="PF01047">
    <property type="entry name" value="MarR"/>
    <property type="match status" value="1"/>
</dbReference>
<evidence type="ECO:0000256" key="2">
    <source>
        <dbReference type="ARBA" id="ARBA00023125"/>
    </source>
</evidence>
<dbReference type="RefSeq" id="WP_130474005.1">
    <property type="nucleotide sequence ID" value="NZ_SFCC01000002.1"/>
</dbReference>
<gene>
    <name evidence="5" type="ORF">EWH70_04845</name>
</gene>
<dbReference type="PRINTS" id="PR00598">
    <property type="entry name" value="HTHMARR"/>
</dbReference>
<dbReference type="AlphaFoldDB" id="A0A4Q7JCX5"/>
<dbReference type="InterPro" id="IPR036390">
    <property type="entry name" value="WH_DNA-bd_sf"/>
</dbReference>
<sequence length="162" mass="18174">MTPSDDVEELGRQMVRFMRLMHKVKSQVAKQSTDGIEHAAYALLFNLVHDGPQRTSQLAETMHLEISTISRQISALVSHGLVERTADPGDGRACLLQPTQEGYRIFEENRKQRNRWLAQMIGDWDDADRKTLNTLLGRLNDGIEHLNPQLGAATARAKGDNA</sequence>
<dbReference type="PROSITE" id="PS01117">
    <property type="entry name" value="HTH_MARR_1"/>
    <property type="match status" value="1"/>
</dbReference>
<dbReference type="InterPro" id="IPR000835">
    <property type="entry name" value="HTH_MarR-typ"/>
</dbReference>
<dbReference type="GO" id="GO:0003700">
    <property type="term" value="F:DNA-binding transcription factor activity"/>
    <property type="evidence" value="ECO:0007669"/>
    <property type="project" value="InterPro"/>
</dbReference>
<dbReference type="PANTHER" id="PTHR39515">
    <property type="entry name" value="CONSERVED PROTEIN"/>
    <property type="match status" value="1"/>
</dbReference>
<dbReference type="Gene3D" id="1.10.10.10">
    <property type="entry name" value="Winged helix-like DNA-binding domain superfamily/Winged helix DNA-binding domain"/>
    <property type="match status" value="1"/>
</dbReference>
<dbReference type="EMBL" id="SFCC01000002">
    <property type="protein sequence ID" value="RZQ65219.1"/>
    <property type="molecule type" value="Genomic_DNA"/>
</dbReference>
<dbReference type="InterPro" id="IPR023187">
    <property type="entry name" value="Tscrpt_reg_MarR-type_CS"/>
</dbReference>